<organism evidence="2 3">
    <name type="scientific">Rhizoctonia solani</name>
    <dbReference type="NCBI Taxonomy" id="456999"/>
    <lineage>
        <taxon>Eukaryota</taxon>
        <taxon>Fungi</taxon>
        <taxon>Dikarya</taxon>
        <taxon>Basidiomycota</taxon>
        <taxon>Agaricomycotina</taxon>
        <taxon>Agaricomycetes</taxon>
        <taxon>Cantharellales</taxon>
        <taxon>Ceratobasidiaceae</taxon>
        <taxon>Rhizoctonia</taxon>
    </lineage>
</organism>
<name>A0A8H2WB85_9AGAM</name>
<evidence type="ECO:0000313" key="3">
    <source>
        <dbReference type="Proteomes" id="UP000663843"/>
    </source>
</evidence>
<gene>
    <name evidence="2" type="ORF">RDB_LOCUS5814</name>
</gene>
<dbReference type="Proteomes" id="UP000663843">
    <property type="component" value="Unassembled WGS sequence"/>
</dbReference>
<protein>
    <submittedName>
        <fullName evidence="2">Uncharacterized protein</fullName>
    </submittedName>
</protein>
<accession>A0A8H2WB85</accession>
<dbReference type="EMBL" id="CAJMWT010000717">
    <property type="protein sequence ID" value="CAE6348702.1"/>
    <property type="molecule type" value="Genomic_DNA"/>
</dbReference>
<reference evidence="2" key="1">
    <citation type="submission" date="2021-01" db="EMBL/GenBank/DDBJ databases">
        <authorList>
            <person name="Kaushik A."/>
        </authorList>
    </citation>
    <scope>NUCLEOTIDE SEQUENCE</scope>
    <source>
        <strain evidence="2">AG2-2IIIB</strain>
    </source>
</reference>
<sequence>MFATQYRQVPRQPPYINKKGANVTLTKPGPRTELPSTPSPPSNSDHAIRSLSKSVQWGESDSDEEGRISPGSYSVGSPKPHLKPVLKYRKLHAANMSSLYDKDTLKVAALTAMDSILCDLVKCLKNSKCPSELDFTPNTGPTIVLADADRNKTFVRQRQKLNKLGKRLADIPIHGDAQLETKRNTINAAIDRALFRIEEHQIKLGMKFIYTALDELTTEVHICVEGFVYPCELDFLENCEDGIVLLRTERNKSFIYQLRILSLFRMKLSQIPEHDEEKIKNKRRAVAEAIERNLDKMKNHQLGLYRRQFTKASQSSRA</sequence>
<proteinExistence type="predicted"/>
<dbReference type="AlphaFoldDB" id="A0A8H2WB85"/>
<evidence type="ECO:0000313" key="2">
    <source>
        <dbReference type="EMBL" id="CAE6348702.1"/>
    </source>
</evidence>
<feature type="region of interest" description="Disordered" evidence="1">
    <location>
        <begin position="1"/>
        <end position="76"/>
    </location>
</feature>
<comment type="caution">
    <text evidence="2">The sequence shown here is derived from an EMBL/GenBank/DDBJ whole genome shotgun (WGS) entry which is preliminary data.</text>
</comment>
<evidence type="ECO:0000256" key="1">
    <source>
        <dbReference type="SAM" id="MobiDB-lite"/>
    </source>
</evidence>